<evidence type="ECO:0000256" key="1">
    <source>
        <dbReference type="SAM" id="MobiDB-lite"/>
    </source>
</evidence>
<dbReference type="AlphaFoldDB" id="A0A6J4QZ77"/>
<feature type="compositionally biased region" description="Low complexity" evidence="1">
    <location>
        <begin position="127"/>
        <end position="136"/>
    </location>
</feature>
<feature type="compositionally biased region" description="Basic residues" evidence="1">
    <location>
        <begin position="114"/>
        <end position="124"/>
    </location>
</feature>
<dbReference type="EMBL" id="CADCUW010000699">
    <property type="protein sequence ID" value="CAA9456683.1"/>
    <property type="molecule type" value="Genomic_DNA"/>
</dbReference>
<organism evidence="2">
    <name type="scientific">uncultured Rubrobacteraceae bacterium</name>
    <dbReference type="NCBI Taxonomy" id="349277"/>
    <lineage>
        <taxon>Bacteria</taxon>
        <taxon>Bacillati</taxon>
        <taxon>Actinomycetota</taxon>
        <taxon>Rubrobacteria</taxon>
        <taxon>Rubrobacterales</taxon>
        <taxon>Rubrobacteraceae</taxon>
        <taxon>environmental samples</taxon>
    </lineage>
</organism>
<sequence length="143" mass="15762">AADVGGGPHSGLHRPERGRLPVAPLRADPALRRDRPPPDAARARCGGRGSHLPQRGRRRVLRHAAPRHRNRLGHRALGGRRVGGGGGRALRHGRRHLEHIGRLALRRLLGRRRGRRGRLHRRPLPRPALRALAHGLQPTPGPL</sequence>
<reference evidence="2" key="1">
    <citation type="submission" date="2020-02" db="EMBL/GenBank/DDBJ databases">
        <authorList>
            <person name="Meier V. D."/>
        </authorList>
    </citation>
    <scope>NUCLEOTIDE SEQUENCE</scope>
    <source>
        <strain evidence="2">AVDCRST_MAG01</strain>
    </source>
</reference>
<accession>A0A6J4QZ77</accession>
<feature type="non-terminal residue" evidence="2">
    <location>
        <position position="1"/>
    </location>
</feature>
<protein>
    <submittedName>
        <fullName evidence="2">Uncharacterized protein</fullName>
    </submittedName>
</protein>
<name>A0A6J4QZ77_9ACTN</name>
<feature type="non-terminal residue" evidence="2">
    <location>
        <position position="143"/>
    </location>
</feature>
<proteinExistence type="predicted"/>
<feature type="region of interest" description="Disordered" evidence="1">
    <location>
        <begin position="114"/>
        <end position="143"/>
    </location>
</feature>
<gene>
    <name evidence="2" type="ORF">AVDCRST_MAG01-01-5287</name>
</gene>
<feature type="compositionally biased region" description="Basic residues" evidence="1">
    <location>
        <begin position="54"/>
        <end position="78"/>
    </location>
</feature>
<evidence type="ECO:0000313" key="2">
    <source>
        <dbReference type="EMBL" id="CAA9456683.1"/>
    </source>
</evidence>
<feature type="region of interest" description="Disordered" evidence="1">
    <location>
        <begin position="1"/>
        <end position="90"/>
    </location>
</feature>